<dbReference type="Proteomes" id="UP000558284">
    <property type="component" value="Unassembled WGS sequence"/>
</dbReference>
<keyword evidence="1" id="KW-1133">Transmembrane helix</keyword>
<sequence>MNNLFSAHWTSTGRSADLREIDRLRLPPSGFGRLLAAIAIIGIAVILLDHAAAGASATDTVIAYGSSEQGSWK</sequence>
<evidence type="ECO:0000313" key="2">
    <source>
        <dbReference type="EMBL" id="MBA1143950.1"/>
    </source>
</evidence>
<comment type="caution">
    <text evidence="2">The sequence shown here is derived from an EMBL/GenBank/DDBJ whole genome shotgun (WGS) entry which is preliminary data.</text>
</comment>
<dbReference type="EMBL" id="JACDTY010000018">
    <property type="protein sequence ID" value="MBA1143950.1"/>
    <property type="molecule type" value="Genomic_DNA"/>
</dbReference>
<keyword evidence="3" id="KW-1185">Reference proteome</keyword>
<evidence type="ECO:0000256" key="1">
    <source>
        <dbReference type="SAM" id="Phobius"/>
    </source>
</evidence>
<dbReference type="AlphaFoldDB" id="A0A838BEW2"/>
<dbReference type="RefSeq" id="WP_181060914.1">
    <property type="nucleotide sequence ID" value="NZ_JACDTY010000018.1"/>
</dbReference>
<gene>
    <name evidence="2" type="ORF">H0241_27455</name>
</gene>
<keyword evidence="1" id="KW-0812">Transmembrane</keyword>
<name>A0A838BEW2_9HYPH</name>
<evidence type="ECO:0000313" key="3">
    <source>
        <dbReference type="Proteomes" id="UP000558284"/>
    </source>
</evidence>
<accession>A0A838BEW2</accession>
<protein>
    <submittedName>
        <fullName evidence="2">Uncharacterized protein</fullName>
    </submittedName>
</protein>
<proteinExistence type="predicted"/>
<organism evidence="2 3">
    <name type="scientific">Mesorhizobium neociceri</name>
    <dbReference type="NCBI Taxonomy" id="1307853"/>
    <lineage>
        <taxon>Bacteria</taxon>
        <taxon>Pseudomonadati</taxon>
        <taxon>Pseudomonadota</taxon>
        <taxon>Alphaproteobacteria</taxon>
        <taxon>Hyphomicrobiales</taxon>
        <taxon>Phyllobacteriaceae</taxon>
        <taxon>Mesorhizobium</taxon>
    </lineage>
</organism>
<reference evidence="2 3" key="1">
    <citation type="submission" date="2020-07" db="EMBL/GenBank/DDBJ databases">
        <title>Definition of the novel symbiovar canariense within Mesorhizobium novociceri, a new species of genus Mesorhizobium nodulating Cicer canariense in the Caldera de Taburiente National Park (La Palma, Canary Islands).</title>
        <authorList>
            <person name="Leon-Barrios M."/>
            <person name="Perez-Yepez J."/>
            <person name="Flores-Felix J.D."/>
            <person name="Ramirez-Baena M.H."/>
            <person name="Pulido-Suarez L."/>
            <person name="Igual J.M."/>
            <person name="Velazquez E."/>
            <person name="Peix A."/>
        </authorList>
    </citation>
    <scope>NUCLEOTIDE SEQUENCE [LARGE SCALE GENOMIC DNA]</scope>
    <source>
        <strain evidence="2 3">CCANP35</strain>
    </source>
</reference>
<keyword evidence="1" id="KW-0472">Membrane</keyword>
<feature type="transmembrane region" description="Helical" evidence="1">
    <location>
        <begin position="30"/>
        <end position="48"/>
    </location>
</feature>